<dbReference type="RefSeq" id="WP_011449994.1">
    <property type="nucleotide sequence ID" value="NC_007796.1"/>
</dbReference>
<dbReference type="SMART" id="SM00709">
    <property type="entry name" value="Zpr1"/>
    <property type="match status" value="1"/>
</dbReference>
<dbReference type="eggNOG" id="arCOG04265">
    <property type="taxonomic scope" value="Archaea"/>
</dbReference>
<evidence type="ECO:0000256" key="1">
    <source>
        <dbReference type="ARBA" id="ARBA00008354"/>
    </source>
</evidence>
<organism evidence="6 7">
    <name type="scientific">Methanospirillum hungatei JF-1 (strain ATCC 27890 / DSM 864 / NBRC 100397 / JF-1)</name>
    <dbReference type="NCBI Taxonomy" id="323259"/>
    <lineage>
        <taxon>Archaea</taxon>
        <taxon>Methanobacteriati</taxon>
        <taxon>Methanobacteriota</taxon>
        <taxon>Stenosarchaea group</taxon>
        <taxon>Methanomicrobia</taxon>
        <taxon>Methanomicrobiales</taxon>
        <taxon>Methanospirillaceae</taxon>
        <taxon>Methanospirillum</taxon>
    </lineage>
</organism>
<keyword evidence="4" id="KW-0862">Zinc</keyword>
<dbReference type="KEGG" id="mhu:Mhun_3056"/>
<comment type="similarity">
    <text evidence="1">Belongs to the ZPR1 family.</text>
</comment>
<dbReference type="Pfam" id="PF03367">
    <property type="entry name" value="Zn_ribbon_ZPR1"/>
    <property type="match status" value="1"/>
</dbReference>
<dbReference type="NCBIfam" id="TIGR00340">
    <property type="entry name" value="zpr1_rel"/>
    <property type="match status" value="1"/>
</dbReference>
<evidence type="ECO:0000313" key="7">
    <source>
        <dbReference type="Proteomes" id="UP000001941"/>
    </source>
</evidence>
<dbReference type="PANTHER" id="PTHR10876:SF0">
    <property type="entry name" value="ZINC FINGER PROTEIN ZPR1"/>
    <property type="match status" value="1"/>
</dbReference>
<dbReference type="InParanoid" id="Q2FT48"/>
<evidence type="ECO:0000256" key="3">
    <source>
        <dbReference type="ARBA" id="ARBA00022771"/>
    </source>
</evidence>
<dbReference type="AlphaFoldDB" id="Q2FT48"/>
<feature type="domain" description="Zinc finger ZPR1-type" evidence="5">
    <location>
        <begin position="7"/>
        <end position="161"/>
    </location>
</feature>
<dbReference type="NCBIfam" id="TIGR00310">
    <property type="entry name" value="ZPR1_znf"/>
    <property type="match status" value="1"/>
</dbReference>
<sequence>MEQDVRGICPACGEEVDWTYKTENIPYFSDILIITCSCPECGYRFSDVQNISTNEPVRYIYCACCEDDLSVRVVRSSAAKITIPELGVEINPGPACEGFVSNVEGVLLRVDKVLDGILIDGEDEQRRRARALKERIINIRDGKESITLIIEDPHGNSLIYSDNAKKEIYCPESE</sequence>
<reference evidence="7" key="1">
    <citation type="journal article" date="2016" name="Stand. Genomic Sci.">
        <title>Complete genome sequence of Methanospirillum hungatei type strain JF1.</title>
        <authorList>
            <person name="Gunsalus R.P."/>
            <person name="Cook L.E."/>
            <person name="Crable B."/>
            <person name="Rohlin L."/>
            <person name="McDonald E."/>
            <person name="Mouttaki H."/>
            <person name="Sieber J.R."/>
            <person name="Poweleit N."/>
            <person name="Zhou H."/>
            <person name="Lapidus A.L."/>
            <person name="Daligault H.E."/>
            <person name="Land M."/>
            <person name="Gilna P."/>
            <person name="Ivanova N."/>
            <person name="Kyrpides N."/>
            <person name="Culley D.E."/>
            <person name="McInerney M.J."/>
        </authorList>
    </citation>
    <scope>NUCLEOTIDE SEQUENCE [LARGE SCALE GENOMIC DNA]</scope>
    <source>
        <strain evidence="7">ATCC 27890 / DSM 864 / NBRC 100397 / JF-1</strain>
    </source>
</reference>
<dbReference type="Gene3D" id="2.20.25.420">
    <property type="entry name" value="ZPR1, zinc finger domain"/>
    <property type="match status" value="1"/>
</dbReference>
<dbReference type="Pfam" id="PF22794">
    <property type="entry name" value="jr-ZPR1"/>
    <property type="match status" value="1"/>
</dbReference>
<protein>
    <submittedName>
        <fullName evidence="6">ZPR1-related zinc finger protein</fullName>
    </submittedName>
</protein>
<dbReference type="HOGENOM" id="CLU_107446_0_0_2"/>
<dbReference type="InterPro" id="IPR004470">
    <property type="entry name" value="ZPR1-like_arc"/>
</dbReference>
<dbReference type="GO" id="GO:0008270">
    <property type="term" value="F:zinc ion binding"/>
    <property type="evidence" value="ECO:0007669"/>
    <property type="project" value="UniProtKB-KW"/>
</dbReference>
<keyword evidence="3" id="KW-0863">Zinc-finger</keyword>
<accession>Q2FT48</accession>
<evidence type="ECO:0000256" key="4">
    <source>
        <dbReference type="ARBA" id="ARBA00022833"/>
    </source>
</evidence>
<dbReference type="EMBL" id="CP000254">
    <property type="protein sequence ID" value="ABD42743.1"/>
    <property type="molecule type" value="Genomic_DNA"/>
</dbReference>
<dbReference type="GeneID" id="3923464"/>
<dbReference type="EnsemblBacteria" id="ABD42743">
    <property type="protein sequence ID" value="ABD42743"/>
    <property type="gene ID" value="Mhun_3056"/>
</dbReference>
<dbReference type="InterPro" id="IPR042451">
    <property type="entry name" value="ZPR1_A/B_dom"/>
</dbReference>
<keyword evidence="7" id="KW-1185">Reference proteome</keyword>
<dbReference type="InterPro" id="IPR042452">
    <property type="entry name" value="ZPR1_Znf1/2"/>
</dbReference>
<dbReference type="InterPro" id="IPR004457">
    <property type="entry name" value="Znf_ZPR1"/>
</dbReference>
<dbReference type="InterPro" id="IPR056180">
    <property type="entry name" value="ZPR1_jr_dom"/>
</dbReference>
<dbReference type="OrthoDB" id="14924at2157"/>
<evidence type="ECO:0000259" key="5">
    <source>
        <dbReference type="SMART" id="SM00709"/>
    </source>
</evidence>
<dbReference type="InterPro" id="IPR040141">
    <property type="entry name" value="ZPR1"/>
</dbReference>
<dbReference type="Gene3D" id="2.60.120.1040">
    <property type="entry name" value="ZPR1, A/B domain"/>
    <property type="match status" value="1"/>
</dbReference>
<dbReference type="Proteomes" id="UP000001941">
    <property type="component" value="Chromosome"/>
</dbReference>
<evidence type="ECO:0000256" key="2">
    <source>
        <dbReference type="ARBA" id="ARBA00022723"/>
    </source>
</evidence>
<dbReference type="STRING" id="323259.Mhun_3056"/>
<name>Q2FT48_METHJ</name>
<evidence type="ECO:0000313" key="6">
    <source>
        <dbReference type="EMBL" id="ABD42743.1"/>
    </source>
</evidence>
<gene>
    <name evidence="6" type="ordered locus">Mhun_3056</name>
</gene>
<proteinExistence type="inferred from homology"/>
<keyword evidence="2" id="KW-0479">Metal-binding</keyword>
<dbReference type="PANTHER" id="PTHR10876">
    <property type="entry name" value="ZINC FINGER PROTEIN ZPR1"/>
    <property type="match status" value="1"/>
</dbReference>